<feature type="domain" description="Methyltransferase" evidence="3">
    <location>
        <begin position="40"/>
        <end position="119"/>
    </location>
</feature>
<protein>
    <submittedName>
        <fullName evidence="4">Methyltransferase domain-containing protein</fullName>
    </submittedName>
</protein>
<reference evidence="4" key="2">
    <citation type="journal article" date="2023" name="Int. J. Syst. Evol. Microbiol.">
        <title>Streptomyces marispadix sp. nov., isolated from marine beach sediment of the Northern Coast of Portugal.</title>
        <authorList>
            <person name="dos Santos J.D.N."/>
            <person name="Vitorino I.R."/>
            <person name="Kallscheuer N."/>
            <person name="Srivastava A."/>
            <person name="Krautwurst S."/>
            <person name="Marz M."/>
            <person name="Jogler C."/>
            <person name="Lobo Da Cunha A."/>
            <person name="Catita J."/>
            <person name="Goncalves H."/>
            <person name="Gonzalez I."/>
            <person name="Reyes F."/>
            <person name="Lage O.M."/>
        </authorList>
    </citation>
    <scope>NUCLEOTIDE SEQUENCE</scope>
    <source>
        <strain evidence="4">M600PL45_2</strain>
    </source>
</reference>
<dbReference type="SUPFAM" id="SSF53335">
    <property type="entry name" value="S-adenosyl-L-methionine-dependent methyltransferases"/>
    <property type="match status" value="1"/>
</dbReference>
<keyword evidence="5" id="KW-1185">Reference proteome</keyword>
<evidence type="ECO:0000259" key="3">
    <source>
        <dbReference type="Pfam" id="PF13649"/>
    </source>
</evidence>
<evidence type="ECO:0000256" key="2">
    <source>
        <dbReference type="ARBA" id="ARBA00022679"/>
    </source>
</evidence>
<name>A0ABS9SWS0_9ACTN</name>
<dbReference type="InterPro" id="IPR029063">
    <property type="entry name" value="SAM-dependent_MTases_sf"/>
</dbReference>
<keyword evidence="2" id="KW-0808">Transferase</keyword>
<dbReference type="PANTHER" id="PTHR43861">
    <property type="entry name" value="TRANS-ACONITATE 2-METHYLTRANSFERASE-RELATED"/>
    <property type="match status" value="1"/>
</dbReference>
<reference evidence="4" key="1">
    <citation type="submission" date="2022-03" db="EMBL/GenBank/DDBJ databases">
        <authorList>
            <person name="Santos J.D.N."/>
            <person name="Kallscheuer N."/>
            <person name="Jogler C."/>
            <person name="Lage O.M."/>
        </authorList>
    </citation>
    <scope>NUCLEOTIDE SEQUENCE</scope>
    <source>
        <strain evidence="4">M600PL45_2</strain>
    </source>
</reference>
<dbReference type="Pfam" id="PF13649">
    <property type="entry name" value="Methyltransf_25"/>
    <property type="match status" value="1"/>
</dbReference>
<evidence type="ECO:0000256" key="1">
    <source>
        <dbReference type="ARBA" id="ARBA00022603"/>
    </source>
</evidence>
<keyword evidence="1 4" id="KW-0489">Methyltransferase</keyword>
<evidence type="ECO:0000313" key="4">
    <source>
        <dbReference type="EMBL" id="MCH6160724.1"/>
    </source>
</evidence>
<dbReference type="InterPro" id="IPR041698">
    <property type="entry name" value="Methyltransf_25"/>
</dbReference>
<dbReference type="Proteomes" id="UP001166784">
    <property type="component" value="Unassembled WGS sequence"/>
</dbReference>
<dbReference type="Gene3D" id="1.10.150.290">
    <property type="entry name" value="S-adenosyl-L-methionine-dependent methyltransferases"/>
    <property type="match status" value="1"/>
</dbReference>
<dbReference type="InterPro" id="IPR023149">
    <property type="entry name" value="Trans_acon_MeTrfase_C"/>
</dbReference>
<dbReference type="EMBL" id="JAKWJU010000002">
    <property type="protein sequence ID" value="MCH6160724.1"/>
    <property type="molecule type" value="Genomic_DNA"/>
</dbReference>
<gene>
    <name evidence="4" type="ORF">MMA15_10010</name>
</gene>
<dbReference type="CDD" id="cd02440">
    <property type="entry name" value="AdoMet_MTases"/>
    <property type="match status" value="1"/>
</dbReference>
<evidence type="ECO:0000313" key="5">
    <source>
        <dbReference type="Proteomes" id="UP001166784"/>
    </source>
</evidence>
<dbReference type="GO" id="GO:0032259">
    <property type="term" value="P:methylation"/>
    <property type="evidence" value="ECO:0007669"/>
    <property type="project" value="UniProtKB-KW"/>
</dbReference>
<dbReference type="RefSeq" id="WP_241058762.1">
    <property type="nucleotide sequence ID" value="NZ_JAKWJU010000002.1"/>
</dbReference>
<sequence length="292" mass="31283">MTSPVWDPELYERHSAHRNRPSQDLLARVPSLPDEATPHIADLGCGPGGPSLLLAERWPRARITGYDNSPAMLREARAYAGKTSAGGSLEFVDADLSTWRPGPGEHFDLLFSNAALHWVLPVEGNGGAGSAGGEAGLPGHAALFPSWLGALPPGGVLCFQVPGNFDAPSHALLLELRNSPRWRGRLGTASRSGSVLDPAGYLDVLDAMGCDVDAWETTYAHVLHGEDAVLDWVKGTGLRPVLTLLADEPAAQAEFLDEYGRLLREAYPPLGGDPSRGTVFPFRRIFVVAVKR</sequence>
<dbReference type="GO" id="GO:0008168">
    <property type="term" value="F:methyltransferase activity"/>
    <property type="evidence" value="ECO:0007669"/>
    <property type="project" value="UniProtKB-KW"/>
</dbReference>
<accession>A0ABS9SWS0</accession>
<proteinExistence type="predicted"/>
<organism evidence="4 5">
    <name type="scientific">Streptomyces marispadix</name>
    <dbReference type="NCBI Taxonomy" id="2922868"/>
    <lineage>
        <taxon>Bacteria</taxon>
        <taxon>Bacillati</taxon>
        <taxon>Actinomycetota</taxon>
        <taxon>Actinomycetes</taxon>
        <taxon>Kitasatosporales</taxon>
        <taxon>Streptomycetaceae</taxon>
        <taxon>Streptomyces</taxon>
    </lineage>
</organism>
<comment type="caution">
    <text evidence="4">The sequence shown here is derived from an EMBL/GenBank/DDBJ whole genome shotgun (WGS) entry which is preliminary data.</text>
</comment>
<dbReference type="PANTHER" id="PTHR43861:SF1">
    <property type="entry name" value="TRANS-ACONITATE 2-METHYLTRANSFERASE"/>
    <property type="match status" value="1"/>
</dbReference>
<dbReference type="Gene3D" id="3.40.50.150">
    <property type="entry name" value="Vaccinia Virus protein VP39"/>
    <property type="match status" value="2"/>
</dbReference>